<evidence type="ECO:0000256" key="1">
    <source>
        <dbReference type="SAM" id="Coils"/>
    </source>
</evidence>
<keyword evidence="1" id="KW-0175">Coiled coil</keyword>
<dbReference type="WBParaSite" id="PgR060_g058_t01">
    <property type="protein sequence ID" value="PgR060_g058_t01"/>
    <property type="gene ID" value="PgR060_g058"/>
</dbReference>
<keyword evidence="2" id="KW-1185">Reference proteome</keyword>
<evidence type="ECO:0000313" key="2">
    <source>
        <dbReference type="Proteomes" id="UP000887569"/>
    </source>
</evidence>
<evidence type="ECO:0000313" key="3">
    <source>
        <dbReference type="WBParaSite" id="PgR060_g058_t01"/>
    </source>
</evidence>
<proteinExistence type="predicted"/>
<dbReference type="Gene3D" id="1.25.40.10">
    <property type="entry name" value="Tetratricopeptide repeat domain"/>
    <property type="match status" value="1"/>
</dbReference>
<name>A0A915BUD4_PARUN</name>
<organism evidence="2 3">
    <name type="scientific">Parascaris univalens</name>
    <name type="common">Nematode worm</name>
    <dbReference type="NCBI Taxonomy" id="6257"/>
    <lineage>
        <taxon>Eukaryota</taxon>
        <taxon>Metazoa</taxon>
        <taxon>Ecdysozoa</taxon>
        <taxon>Nematoda</taxon>
        <taxon>Chromadorea</taxon>
        <taxon>Rhabditida</taxon>
        <taxon>Spirurina</taxon>
        <taxon>Ascaridomorpha</taxon>
        <taxon>Ascaridoidea</taxon>
        <taxon>Ascarididae</taxon>
        <taxon>Parascaris</taxon>
    </lineage>
</organism>
<reference evidence="3" key="1">
    <citation type="submission" date="2022-11" db="UniProtKB">
        <authorList>
            <consortium name="WormBaseParasite"/>
        </authorList>
    </citation>
    <scope>IDENTIFICATION</scope>
</reference>
<feature type="coiled-coil region" evidence="1">
    <location>
        <begin position="63"/>
        <end position="90"/>
    </location>
</feature>
<dbReference type="InterPro" id="IPR011990">
    <property type="entry name" value="TPR-like_helical_dom_sf"/>
</dbReference>
<dbReference type="Proteomes" id="UP000887569">
    <property type="component" value="Unplaced"/>
</dbReference>
<sequence>LDATMATSEYIDDLFAEAFACFEQGLCYDEIDDSDNAIAIYERGLKLVKEAENAKNVKKSELYKNIIKIRKKVEMRIKELKLERSKITTKKATTSQDEKSIDNQKDNIVKVELRQQLESMS</sequence>
<dbReference type="AlphaFoldDB" id="A0A915BUD4"/>
<protein>
    <submittedName>
        <fullName evidence="3">MIT domain-containing protein</fullName>
    </submittedName>
</protein>
<accession>A0A915BUD4</accession>